<dbReference type="InterPro" id="IPR036890">
    <property type="entry name" value="HATPase_C_sf"/>
</dbReference>
<keyword evidence="5" id="KW-0808">Transferase</keyword>
<keyword evidence="7 12" id="KW-0418">Kinase</keyword>
<evidence type="ECO:0000256" key="3">
    <source>
        <dbReference type="ARBA" id="ARBA00012438"/>
    </source>
</evidence>
<organism evidence="12 13">
    <name type="scientific">Saccharomonospora marina XMU15</name>
    <dbReference type="NCBI Taxonomy" id="882083"/>
    <lineage>
        <taxon>Bacteria</taxon>
        <taxon>Bacillati</taxon>
        <taxon>Actinomycetota</taxon>
        <taxon>Actinomycetes</taxon>
        <taxon>Pseudonocardiales</taxon>
        <taxon>Pseudonocardiaceae</taxon>
        <taxon>Saccharomonospora</taxon>
    </lineage>
</organism>
<dbReference type="EMBL" id="CM001439">
    <property type="protein sequence ID" value="EHR48491.1"/>
    <property type="molecule type" value="Genomic_DNA"/>
</dbReference>
<dbReference type="PROSITE" id="PS50109">
    <property type="entry name" value="HIS_KIN"/>
    <property type="match status" value="1"/>
</dbReference>
<evidence type="ECO:0000256" key="4">
    <source>
        <dbReference type="ARBA" id="ARBA00022553"/>
    </source>
</evidence>
<dbReference type="PRINTS" id="PR00344">
    <property type="entry name" value="BCTRLSENSOR"/>
</dbReference>
<dbReference type="CDD" id="cd00082">
    <property type="entry name" value="HisKA"/>
    <property type="match status" value="1"/>
</dbReference>
<dbReference type="SUPFAM" id="SSF158472">
    <property type="entry name" value="HAMP domain-like"/>
    <property type="match status" value="1"/>
</dbReference>
<dbReference type="InterPro" id="IPR003660">
    <property type="entry name" value="HAMP_dom"/>
</dbReference>
<keyword evidence="9" id="KW-0902">Two-component regulatory system</keyword>
<dbReference type="InterPro" id="IPR003661">
    <property type="entry name" value="HisK_dim/P_dom"/>
</dbReference>
<evidence type="ECO:0000256" key="9">
    <source>
        <dbReference type="ARBA" id="ARBA00023012"/>
    </source>
</evidence>
<dbReference type="SUPFAM" id="SSF47384">
    <property type="entry name" value="Homodimeric domain of signal transducing histidine kinase"/>
    <property type="match status" value="1"/>
</dbReference>
<gene>
    <name evidence="12" type="ORF">SacmaDRAFT_0179</name>
</gene>
<evidence type="ECO:0000313" key="12">
    <source>
        <dbReference type="EMBL" id="EHR48491.1"/>
    </source>
</evidence>
<keyword evidence="8" id="KW-0472">Membrane</keyword>
<reference evidence="12 13" key="1">
    <citation type="journal article" date="2012" name="Stand. Genomic Sci.">
        <title>Genome sequence of the ocean sediment bacterium Saccharomonospora marina type strain (XMU15(T)).</title>
        <authorList>
            <person name="Klenk H.P."/>
            <person name="Lu M."/>
            <person name="Lucas S."/>
            <person name="Lapidus A."/>
            <person name="Copeland A."/>
            <person name="Pitluck S."/>
            <person name="Goodwin L.A."/>
            <person name="Han C."/>
            <person name="Tapia R."/>
            <person name="Brambilla E.M."/>
            <person name="Potter G."/>
            <person name="Land M."/>
            <person name="Ivanova N."/>
            <person name="Rohde M."/>
            <person name="Goker M."/>
            <person name="Detter J.C."/>
            <person name="Li W.J."/>
            <person name="Kyrpides N.C."/>
            <person name="Woyke T."/>
        </authorList>
    </citation>
    <scope>NUCLEOTIDE SEQUENCE [LARGE SCALE GENOMIC DNA]</scope>
    <source>
        <strain evidence="12 13">XMU15</strain>
    </source>
</reference>
<evidence type="ECO:0000256" key="8">
    <source>
        <dbReference type="ARBA" id="ARBA00022989"/>
    </source>
</evidence>
<dbReference type="EC" id="2.7.13.3" evidence="3"/>
<dbReference type="PROSITE" id="PS50885">
    <property type="entry name" value="HAMP"/>
    <property type="match status" value="1"/>
</dbReference>
<dbReference type="Pfam" id="PF00512">
    <property type="entry name" value="HisKA"/>
    <property type="match status" value="1"/>
</dbReference>
<dbReference type="InterPro" id="IPR003594">
    <property type="entry name" value="HATPase_dom"/>
</dbReference>
<evidence type="ECO:0000256" key="5">
    <source>
        <dbReference type="ARBA" id="ARBA00022679"/>
    </source>
</evidence>
<dbReference type="InterPro" id="IPR004358">
    <property type="entry name" value="Sig_transdc_His_kin-like_C"/>
</dbReference>
<comment type="subcellular location">
    <subcellularLocation>
        <location evidence="2">Cell membrane</location>
    </subcellularLocation>
</comment>
<name>H5WZ90_9PSEU</name>
<protein>
    <recommendedName>
        <fullName evidence="3">histidine kinase</fullName>
        <ecNumber evidence="3">2.7.13.3</ecNumber>
    </recommendedName>
</protein>
<feature type="domain" description="HAMP" evidence="11">
    <location>
        <begin position="335"/>
        <end position="387"/>
    </location>
</feature>
<dbReference type="HOGENOM" id="CLU_000445_89_6_11"/>
<dbReference type="GO" id="GO:0000155">
    <property type="term" value="F:phosphorelay sensor kinase activity"/>
    <property type="evidence" value="ECO:0007669"/>
    <property type="project" value="InterPro"/>
</dbReference>
<dbReference type="SMART" id="SM00304">
    <property type="entry name" value="HAMP"/>
    <property type="match status" value="1"/>
</dbReference>
<keyword evidence="4" id="KW-0597">Phosphoprotein</keyword>
<evidence type="ECO:0000313" key="13">
    <source>
        <dbReference type="Proteomes" id="UP000004926"/>
    </source>
</evidence>
<dbReference type="Proteomes" id="UP000004926">
    <property type="component" value="Chromosome"/>
</dbReference>
<dbReference type="OrthoDB" id="9757990at2"/>
<dbReference type="Pfam" id="PF02518">
    <property type="entry name" value="HATPase_c"/>
    <property type="match status" value="1"/>
</dbReference>
<dbReference type="SMART" id="SM00387">
    <property type="entry name" value="HATPase_c"/>
    <property type="match status" value="1"/>
</dbReference>
<evidence type="ECO:0000256" key="1">
    <source>
        <dbReference type="ARBA" id="ARBA00000085"/>
    </source>
</evidence>
<dbReference type="PANTHER" id="PTHR43711:SF1">
    <property type="entry name" value="HISTIDINE KINASE 1"/>
    <property type="match status" value="1"/>
</dbReference>
<dbReference type="STRING" id="882083.SacmaDRAFT_0179"/>
<dbReference type="SMART" id="SM00388">
    <property type="entry name" value="HisKA"/>
    <property type="match status" value="1"/>
</dbReference>
<dbReference type="eggNOG" id="COG5002">
    <property type="taxonomic scope" value="Bacteria"/>
</dbReference>
<keyword evidence="8" id="KW-1133">Transmembrane helix</keyword>
<dbReference type="Pfam" id="PF00672">
    <property type="entry name" value="HAMP"/>
    <property type="match status" value="1"/>
</dbReference>
<evidence type="ECO:0000256" key="6">
    <source>
        <dbReference type="ARBA" id="ARBA00022692"/>
    </source>
</evidence>
<dbReference type="FunFam" id="3.30.565.10:FF:000006">
    <property type="entry name" value="Sensor histidine kinase WalK"/>
    <property type="match status" value="1"/>
</dbReference>
<dbReference type="PANTHER" id="PTHR43711">
    <property type="entry name" value="TWO-COMPONENT HISTIDINE KINASE"/>
    <property type="match status" value="1"/>
</dbReference>
<dbReference type="SUPFAM" id="SSF55874">
    <property type="entry name" value="ATPase domain of HSP90 chaperone/DNA topoisomerase II/histidine kinase"/>
    <property type="match status" value="1"/>
</dbReference>
<dbReference type="AlphaFoldDB" id="H5WZ90"/>
<keyword evidence="6" id="KW-0812">Transmembrane</keyword>
<comment type="catalytic activity">
    <reaction evidence="1">
        <text>ATP + protein L-histidine = ADP + protein N-phospho-L-histidine.</text>
        <dbReference type="EC" id="2.7.13.3"/>
    </reaction>
</comment>
<evidence type="ECO:0000256" key="2">
    <source>
        <dbReference type="ARBA" id="ARBA00004236"/>
    </source>
</evidence>
<dbReference type="InterPro" id="IPR036097">
    <property type="entry name" value="HisK_dim/P_sf"/>
</dbReference>
<feature type="domain" description="Histidine kinase" evidence="10">
    <location>
        <begin position="395"/>
        <end position="607"/>
    </location>
</feature>
<dbReference type="Gene3D" id="3.30.565.10">
    <property type="entry name" value="Histidine kinase-like ATPase, C-terminal domain"/>
    <property type="match status" value="1"/>
</dbReference>
<dbReference type="Gene3D" id="1.10.8.500">
    <property type="entry name" value="HAMP domain in histidine kinase"/>
    <property type="match status" value="1"/>
</dbReference>
<dbReference type="CDD" id="cd00075">
    <property type="entry name" value="HATPase"/>
    <property type="match status" value="1"/>
</dbReference>
<evidence type="ECO:0000259" key="11">
    <source>
        <dbReference type="PROSITE" id="PS50885"/>
    </source>
</evidence>
<dbReference type="RefSeq" id="WP_009151882.1">
    <property type="nucleotide sequence ID" value="NZ_CM001439.1"/>
</dbReference>
<proteinExistence type="predicted"/>
<dbReference type="InterPro" id="IPR005467">
    <property type="entry name" value="His_kinase_dom"/>
</dbReference>
<dbReference type="InterPro" id="IPR050736">
    <property type="entry name" value="Sensor_HK_Regulatory"/>
</dbReference>
<evidence type="ECO:0000259" key="10">
    <source>
        <dbReference type="PROSITE" id="PS50109"/>
    </source>
</evidence>
<accession>H5WZ90</accession>
<keyword evidence="13" id="KW-1185">Reference proteome</keyword>
<sequence length="607" mass="64976">MRRSLLLRLLVLSLTVASLAVVATAVLATYGTGSQLRSEAESSASLLETDSDIRETLLSYASDHRDWTGVEQLIRQLALRYGRRIALTTPSGEPVVDSAALLGEGSSGLPSTPAARIDAALSVSRPTTGRQPTFTRTLELGSNLAYYGWQLTEREKRRRETIADQAVDCLNRKGVEAELRIAGGRIVLQVAADRESGVTGVGPGSPPQLDDWYRACVPSELSAPSAAARRVNEQAIQLTIACLETRDLDYEVSVDTYGLRMVTAPSGEGESPKWTACARSSREEAIRPYVAGPVDLYLGTSDRFDPFSADGSWRTATTVGIVLLVAAAVTALAGRRLVRPIRALTAAAQRMGAGDRSARVAEHGNDEVTQLAAAFNAMAASIEKTDRQRKSLVSDIAHELRSPLTNVRSHLEAAEDGIVALDGTLLRSLREEASLLSRLVADLEDLALADAGILRVHPEERDAVDLAEQAVAAHRSQAEVAGVAVVLHAPERISVRADPARLRQALGNLVANAITHTPSGGSVRLFVRRDADSVVFTVADTGRGIEKEHLPHVFDRFYRADPARSRSTGGGGLGLAITRHLVEAHGGRVEATSEPGRGSIFTVTLPW</sequence>
<evidence type="ECO:0000256" key="7">
    <source>
        <dbReference type="ARBA" id="ARBA00022777"/>
    </source>
</evidence>
<dbReference type="CDD" id="cd06225">
    <property type="entry name" value="HAMP"/>
    <property type="match status" value="1"/>
</dbReference>
<dbReference type="Gene3D" id="1.10.287.130">
    <property type="match status" value="1"/>
</dbReference>
<dbReference type="GO" id="GO:0005886">
    <property type="term" value="C:plasma membrane"/>
    <property type="evidence" value="ECO:0007669"/>
    <property type="project" value="UniProtKB-SubCell"/>
</dbReference>